<feature type="compositionally biased region" description="Low complexity" evidence="1">
    <location>
        <begin position="469"/>
        <end position="493"/>
    </location>
</feature>
<feature type="region of interest" description="Disordered" evidence="1">
    <location>
        <begin position="584"/>
        <end position="733"/>
    </location>
</feature>
<feature type="compositionally biased region" description="Acidic residues" evidence="1">
    <location>
        <begin position="57"/>
        <end position="66"/>
    </location>
</feature>
<organism evidence="2 3">
    <name type="scientific">Linnemannia gamsii</name>
    <dbReference type="NCBI Taxonomy" id="64522"/>
    <lineage>
        <taxon>Eukaryota</taxon>
        <taxon>Fungi</taxon>
        <taxon>Fungi incertae sedis</taxon>
        <taxon>Mucoromycota</taxon>
        <taxon>Mortierellomycotina</taxon>
        <taxon>Mortierellomycetes</taxon>
        <taxon>Mortierellales</taxon>
        <taxon>Mortierellaceae</taxon>
        <taxon>Linnemannia</taxon>
    </lineage>
</organism>
<dbReference type="EMBL" id="JAAAIM010000107">
    <property type="protein sequence ID" value="KAG0294761.1"/>
    <property type="molecule type" value="Genomic_DNA"/>
</dbReference>
<evidence type="ECO:0000313" key="2">
    <source>
        <dbReference type="EMBL" id="KAG0294761.1"/>
    </source>
</evidence>
<feature type="compositionally biased region" description="Low complexity" evidence="1">
    <location>
        <begin position="224"/>
        <end position="242"/>
    </location>
</feature>
<feature type="compositionally biased region" description="Polar residues" evidence="1">
    <location>
        <begin position="333"/>
        <end position="344"/>
    </location>
</feature>
<feature type="compositionally biased region" description="Low complexity" evidence="1">
    <location>
        <begin position="184"/>
        <end position="198"/>
    </location>
</feature>
<accession>A0ABQ7K9Y1</accession>
<feature type="region of interest" description="Disordered" evidence="1">
    <location>
        <begin position="1"/>
        <end position="121"/>
    </location>
</feature>
<proteinExistence type="predicted"/>
<evidence type="ECO:0000256" key="1">
    <source>
        <dbReference type="SAM" id="MobiDB-lite"/>
    </source>
</evidence>
<evidence type="ECO:0000313" key="3">
    <source>
        <dbReference type="Proteomes" id="UP001194696"/>
    </source>
</evidence>
<gene>
    <name evidence="2" type="ORF">BGZ96_000515</name>
</gene>
<feature type="compositionally biased region" description="Polar residues" evidence="1">
    <location>
        <begin position="281"/>
        <end position="291"/>
    </location>
</feature>
<feature type="region of interest" description="Disordered" evidence="1">
    <location>
        <begin position="137"/>
        <end position="315"/>
    </location>
</feature>
<reference evidence="2 3" key="1">
    <citation type="journal article" date="2020" name="Fungal Divers.">
        <title>Resolving the Mortierellaceae phylogeny through synthesis of multi-gene phylogenetics and phylogenomics.</title>
        <authorList>
            <person name="Vandepol N."/>
            <person name="Liber J."/>
            <person name="Desiro A."/>
            <person name="Na H."/>
            <person name="Kennedy M."/>
            <person name="Barry K."/>
            <person name="Grigoriev I.V."/>
            <person name="Miller A.N."/>
            <person name="O'Donnell K."/>
            <person name="Stajich J.E."/>
            <person name="Bonito G."/>
        </authorList>
    </citation>
    <scope>NUCLEOTIDE SEQUENCE [LARGE SCALE GENOMIC DNA]</scope>
    <source>
        <strain evidence="2 3">AD045</strain>
    </source>
</reference>
<feature type="region of interest" description="Disordered" evidence="1">
    <location>
        <begin position="455"/>
        <end position="529"/>
    </location>
</feature>
<feature type="compositionally biased region" description="Basic and acidic residues" evidence="1">
    <location>
        <begin position="707"/>
        <end position="720"/>
    </location>
</feature>
<feature type="region of interest" description="Disordered" evidence="1">
    <location>
        <begin position="333"/>
        <end position="411"/>
    </location>
</feature>
<feature type="compositionally biased region" description="Low complexity" evidence="1">
    <location>
        <begin position="600"/>
        <end position="614"/>
    </location>
</feature>
<feature type="compositionally biased region" description="Polar residues" evidence="1">
    <location>
        <begin position="677"/>
        <end position="691"/>
    </location>
</feature>
<feature type="compositionally biased region" description="Low complexity" evidence="1">
    <location>
        <begin position="137"/>
        <end position="175"/>
    </location>
</feature>
<keyword evidence="3" id="KW-1185">Reference proteome</keyword>
<feature type="compositionally biased region" description="Low complexity" evidence="1">
    <location>
        <begin position="296"/>
        <end position="315"/>
    </location>
</feature>
<feature type="compositionally biased region" description="Low complexity" evidence="1">
    <location>
        <begin position="397"/>
        <end position="411"/>
    </location>
</feature>
<feature type="compositionally biased region" description="Polar residues" evidence="1">
    <location>
        <begin position="79"/>
        <end position="101"/>
    </location>
</feature>
<feature type="compositionally biased region" description="Polar residues" evidence="1">
    <location>
        <begin position="243"/>
        <end position="253"/>
    </location>
</feature>
<dbReference type="Proteomes" id="UP001194696">
    <property type="component" value="Unassembled WGS sequence"/>
</dbReference>
<name>A0ABQ7K9Y1_9FUNG</name>
<comment type="caution">
    <text evidence="2">The sequence shown here is derived from an EMBL/GenBank/DDBJ whole genome shotgun (WGS) entry which is preliminary data.</text>
</comment>
<feature type="compositionally biased region" description="Basic and acidic residues" evidence="1">
    <location>
        <begin position="362"/>
        <end position="376"/>
    </location>
</feature>
<feature type="compositionally biased region" description="Low complexity" evidence="1">
    <location>
        <begin position="205"/>
        <end position="215"/>
    </location>
</feature>
<feature type="compositionally biased region" description="Polar residues" evidence="1">
    <location>
        <begin position="1"/>
        <end position="17"/>
    </location>
</feature>
<sequence length="733" mass="78574">MVRQRSNSSAYRTSQEVPETPLTPRTPRSPHLHRSRLTSPSARSRTGARGGLKREFPEDEDLDMEDLPSRRAHLPNPTPSEILSMNLTSLALSNQNTNDNSDGGPRSALATPSPSARFRDDANVERYNLTLPFDRIASPNFASSSSSSSSASSPSPYKSSSYNNNRNNNHHSSSSLESVHRYPTRTTTTQYDSTQSSPFTTPVKANNSSSGASGSRTPCLRDGPSTPAASSSSPSIFSSRSALQSPPHSSPRQFMNDEDNNLFLTRSPRAIRTPRKPMSQLDHNTNITTQLPADRSTANTSTSSAGAQHSSSADYSASTSTAHTFVQLPTSTALMTPGASQSTEYCDDDMTDTESVLSSQGEQDKEKENVTPKMSDDPSNPFFVSSESKRTMRYTKTDGSTTPTGCTTAPGTIRRSRRLALGSISPWRWNSFDEYGNSLYGGLGAGLLKGKGSDWTEGKQTKSAAAGCSGEPSVGSSSGSSSAASSSTSSRASMIGPPLNGKTSKQLPDNHPNAPDTSDRKGVPSRTAMKNAESIIEPQSVAFNRRAQKVAGSIFYWKNGNYQLVSETDKQQWPGEWKFEVYQDPDSPGAPSAVEETDYTAGTSTGASSSTTATYFGKGKLTDRQLSGPSSKRMRIGAGNETSHQAAGSSPHAPEPDLTGAGITEFQDLVPPPSPTPMSEINTSGSNSPQASKLMGSRPGTPSKKARMQDRYDFRERRMLNEPLAPRSRRCGA</sequence>
<protein>
    <submittedName>
        <fullName evidence="2">Uncharacterized protein</fullName>
    </submittedName>
</protein>